<feature type="signal peptide" evidence="5">
    <location>
        <begin position="1"/>
        <end position="21"/>
    </location>
</feature>
<dbReference type="EMBL" id="STGJ01000006">
    <property type="protein sequence ID" value="TIC83657.1"/>
    <property type="molecule type" value="Genomic_DNA"/>
</dbReference>
<evidence type="ECO:0000256" key="1">
    <source>
        <dbReference type="ARBA" id="ARBA00007074"/>
    </source>
</evidence>
<keyword evidence="8" id="KW-1185">Reference proteome</keyword>
<keyword evidence="4" id="KW-0788">Thiol protease</keyword>
<evidence type="ECO:0000259" key="6">
    <source>
        <dbReference type="PROSITE" id="PS51935"/>
    </source>
</evidence>
<keyword evidence="2" id="KW-0645">Protease</keyword>
<feature type="domain" description="NlpC/P60" evidence="6">
    <location>
        <begin position="48"/>
        <end position="172"/>
    </location>
</feature>
<dbReference type="AlphaFoldDB" id="A0A4T0UXM5"/>
<sequence length="176" mass="18854">MKLPLSLLALIFALFMSSAYAAPVSADEAALAAEQADPIARFAQSSGEEAVGDLLLQAMSLLGVAYRFGGNSPTSGLDCSGFIKYVFEKSLKVNLPRTSAEMAKVGRAIDRGDLVPGDLVFFDTRGFRNSHVGIYLGGNKFIHSPRTGKTIEVANMGQSYWAGRYNGARRVQRGAN</sequence>
<gene>
    <name evidence="7" type="ORF">E5K04_06445</name>
</gene>
<keyword evidence="5" id="KW-0732">Signal</keyword>
<dbReference type="PANTHER" id="PTHR47053:SF1">
    <property type="entry name" value="MUREIN DD-ENDOPEPTIDASE MEPH-RELATED"/>
    <property type="match status" value="1"/>
</dbReference>
<comment type="similarity">
    <text evidence="1">Belongs to the peptidase C40 family.</text>
</comment>
<feature type="chain" id="PRO_5020560539" evidence="5">
    <location>
        <begin position="22"/>
        <end position="176"/>
    </location>
</feature>
<dbReference type="InterPro" id="IPR000064">
    <property type="entry name" value="NLP_P60_dom"/>
</dbReference>
<protein>
    <submittedName>
        <fullName evidence="7">NlpC/P60 family protein</fullName>
    </submittedName>
</protein>
<dbReference type="GO" id="GO:0008234">
    <property type="term" value="F:cysteine-type peptidase activity"/>
    <property type="evidence" value="ECO:0007669"/>
    <property type="project" value="UniProtKB-KW"/>
</dbReference>
<comment type="caution">
    <text evidence="7">The sequence shown here is derived from an EMBL/GenBank/DDBJ whole genome shotgun (WGS) entry which is preliminary data.</text>
</comment>
<dbReference type="SUPFAM" id="SSF54001">
    <property type="entry name" value="Cysteine proteinases"/>
    <property type="match status" value="1"/>
</dbReference>
<dbReference type="PROSITE" id="PS51935">
    <property type="entry name" value="NLPC_P60"/>
    <property type="match status" value="1"/>
</dbReference>
<dbReference type="OrthoDB" id="9807055at2"/>
<evidence type="ECO:0000313" key="8">
    <source>
        <dbReference type="Proteomes" id="UP000308891"/>
    </source>
</evidence>
<name>A0A4T0UXM5_9NEIS</name>
<accession>A0A4T0UXM5</accession>
<dbReference type="InterPro" id="IPR051202">
    <property type="entry name" value="Peptidase_C40"/>
</dbReference>
<evidence type="ECO:0000256" key="2">
    <source>
        <dbReference type="ARBA" id="ARBA00022670"/>
    </source>
</evidence>
<evidence type="ECO:0000256" key="4">
    <source>
        <dbReference type="ARBA" id="ARBA00022807"/>
    </source>
</evidence>
<reference evidence="7 8" key="1">
    <citation type="submission" date="2019-04" db="EMBL/GenBank/DDBJ databases">
        <title>Crenobacter sp. nov.</title>
        <authorList>
            <person name="Shi S."/>
        </authorList>
    </citation>
    <scope>NUCLEOTIDE SEQUENCE [LARGE SCALE GENOMIC DNA]</scope>
    <source>
        <strain evidence="7 8">GY 70310</strain>
    </source>
</reference>
<organism evidence="7 8">
    <name type="scientific">Crenobacter intestini</name>
    <dbReference type="NCBI Taxonomy" id="2563443"/>
    <lineage>
        <taxon>Bacteria</taxon>
        <taxon>Pseudomonadati</taxon>
        <taxon>Pseudomonadota</taxon>
        <taxon>Betaproteobacteria</taxon>
        <taxon>Neisseriales</taxon>
        <taxon>Neisseriaceae</taxon>
        <taxon>Crenobacter</taxon>
    </lineage>
</organism>
<dbReference type="Gene3D" id="3.90.1720.10">
    <property type="entry name" value="endopeptidase domain like (from Nostoc punctiforme)"/>
    <property type="match status" value="1"/>
</dbReference>
<dbReference type="Pfam" id="PF00877">
    <property type="entry name" value="NLPC_P60"/>
    <property type="match status" value="1"/>
</dbReference>
<proteinExistence type="inferred from homology"/>
<dbReference type="PANTHER" id="PTHR47053">
    <property type="entry name" value="MUREIN DD-ENDOPEPTIDASE MEPH-RELATED"/>
    <property type="match status" value="1"/>
</dbReference>
<dbReference type="GO" id="GO:0006508">
    <property type="term" value="P:proteolysis"/>
    <property type="evidence" value="ECO:0007669"/>
    <property type="project" value="UniProtKB-KW"/>
</dbReference>
<dbReference type="InterPro" id="IPR038765">
    <property type="entry name" value="Papain-like_cys_pep_sf"/>
</dbReference>
<dbReference type="Proteomes" id="UP000308891">
    <property type="component" value="Unassembled WGS sequence"/>
</dbReference>
<evidence type="ECO:0000256" key="3">
    <source>
        <dbReference type="ARBA" id="ARBA00022801"/>
    </source>
</evidence>
<evidence type="ECO:0000256" key="5">
    <source>
        <dbReference type="SAM" id="SignalP"/>
    </source>
</evidence>
<evidence type="ECO:0000313" key="7">
    <source>
        <dbReference type="EMBL" id="TIC83657.1"/>
    </source>
</evidence>
<keyword evidence="3" id="KW-0378">Hydrolase</keyword>